<keyword evidence="2" id="KW-1185">Reference proteome</keyword>
<sequence>MRAARSPSFSTKRFVFPEALEKYTRLGESAAAILRTGGAVRLRSSSAGMFGLLILDISPAPPHFVFIG</sequence>
<proteinExistence type="predicted"/>
<reference evidence="1 2" key="1">
    <citation type="journal article" date="2019" name="Int. J. Syst. Evol. Microbiol.">
        <title>The Global Catalogue of Microorganisms (GCM) 10K type strain sequencing project: providing services to taxonomists for standard genome sequencing and annotation.</title>
        <authorList>
            <consortium name="The Broad Institute Genomics Platform"/>
            <consortium name="The Broad Institute Genome Sequencing Center for Infectious Disease"/>
            <person name="Wu L."/>
            <person name="Ma J."/>
        </authorList>
    </citation>
    <scope>NUCLEOTIDE SEQUENCE [LARGE SCALE GENOMIC DNA]</scope>
    <source>
        <strain evidence="1 2">JCM 15900</strain>
    </source>
</reference>
<organism evidence="1 2">
    <name type="scientific">Brevibacterium salitolerans</name>
    <dbReference type="NCBI Taxonomy" id="1403566"/>
    <lineage>
        <taxon>Bacteria</taxon>
        <taxon>Bacillati</taxon>
        <taxon>Actinomycetota</taxon>
        <taxon>Actinomycetes</taxon>
        <taxon>Micrococcales</taxon>
        <taxon>Brevibacteriaceae</taxon>
        <taxon>Brevibacterium</taxon>
    </lineage>
</organism>
<name>A0ABN2X5H5_9MICO</name>
<comment type="caution">
    <text evidence="1">The sequence shown here is derived from an EMBL/GenBank/DDBJ whole genome shotgun (WGS) entry which is preliminary data.</text>
</comment>
<protein>
    <submittedName>
        <fullName evidence="1">Uncharacterized protein</fullName>
    </submittedName>
</protein>
<evidence type="ECO:0000313" key="2">
    <source>
        <dbReference type="Proteomes" id="UP001500984"/>
    </source>
</evidence>
<dbReference type="Proteomes" id="UP001500984">
    <property type="component" value="Unassembled WGS sequence"/>
</dbReference>
<evidence type="ECO:0000313" key="1">
    <source>
        <dbReference type="EMBL" id="GAA2105169.1"/>
    </source>
</evidence>
<accession>A0ABN2X5H5</accession>
<dbReference type="EMBL" id="BAAAPZ010000018">
    <property type="protein sequence ID" value="GAA2105169.1"/>
    <property type="molecule type" value="Genomic_DNA"/>
</dbReference>
<gene>
    <name evidence="1" type="ORF">GCM10009823_30370</name>
</gene>